<dbReference type="Proteomes" id="UP000256709">
    <property type="component" value="Unassembled WGS sequence"/>
</dbReference>
<sequence length="66" mass="7020">MLAEMVNADTALLPRVGSRIGDVKVPMLSAIGGIWDKVDMSCGIRMTSPITRITIAIAPIRRLAVG</sequence>
<evidence type="ECO:0000313" key="1">
    <source>
        <dbReference type="EMBL" id="RFA07135.1"/>
    </source>
</evidence>
<evidence type="ECO:0000313" key="2">
    <source>
        <dbReference type="Proteomes" id="UP000256709"/>
    </source>
</evidence>
<protein>
    <submittedName>
        <fullName evidence="1">Uncharacterized protein</fullName>
    </submittedName>
</protein>
<dbReference type="AlphaFoldDB" id="A0A3E0VBW1"/>
<gene>
    <name evidence="1" type="ORF">B7R21_16905</name>
</gene>
<proteinExistence type="predicted"/>
<dbReference type="EMBL" id="NBXA01000031">
    <property type="protein sequence ID" value="RFA07135.1"/>
    <property type="molecule type" value="Genomic_DNA"/>
</dbReference>
<name>A0A3E0VBW1_9MICO</name>
<organism evidence="1 2">
    <name type="scientific">Subtercola boreus</name>
    <dbReference type="NCBI Taxonomy" id="120213"/>
    <lineage>
        <taxon>Bacteria</taxon>
        <taxon>Bacillati</taxon>
        <taxon>Actinomycetota</taxon>
        <taxon>Actinomycetes</taxon>
        <taxon>Micrococcales</taxon>
        <taxon>Microbacteriaceae</taxon>
        <taxon>Subtercola</taxon>
    </lineage>
</organism>
<comment type="caution">
    <text evidence="1">The sequence shown here is derived from an EMBL/GenBank/DDBJ whole genome shotgun (WGS) entry which is preliminary data.</text>
</comment>
<reference evidence="1 2" key="1">
    <citation type="submission" date="2017-04" db="EMBL/GenBank/DDBJ databases">
        <title>Comparative genome analysis of Subtercola boreus.</title>
        <authorList>
            <person name="Cho Y.-J."/>
            <person name="Cho A."/>
            <person name="Kim O.-S."/>
            <person name="Lee J.-I."/>
        </authorList>
    </citation>
    <scope>NUCLEOTIDE SEQUENCE [LARGE SCALE GENOMIC DNA]</scope>
    <source>
        <strain evidence="1 2">P27444</strain>
    </source>
</reference>
<accession>A0A3E0VBW1</accession>